<organism evidence="2 3">
    <name type="scientific">Nelumbo nucifera</name>
    <name type="common">Sacred lotus</name>
    <dbReference type="NCBI Taxonomy" id="4432"/>
    <lineage>
        <taxon>Eukaryota</taxon>
        <taxon>Viridiplantae</taxon>
        <taxon>Streptophyta</taxon>
        <taxon>Embryophyta</taxon>
        <taxon>Tracheophyta</taxon>
        <taxon>Spermatophyta</taxon>
        <taxon>Magnoliopsida</taxon>
        <taxon>Proteales</taxon>
        <taxon>Nelumbonaceae</taxon>
        <taxon>Nelumbo</taxon>
    </lineage>
</organism>
<evidence type="ECO:0000313" key="3">
    <source>
        <dbReference type="Proteomes" id="UP000607653"/>
    </source>
</evidence>
<accession>A0A822XEG8</accession>
<gene>
    <name evidence="2" type="ORF">HUJ06_020183</name>
</gene>
<dbReference type="EMBL" id="DUZY01000001">
    <property type="protein sequence ID" value="DAD18720.1"/>
    <property type="molecule type" value="Genomic_DNA"/>
</dbReference>
<reference evidence="2 3" key="1">
    <citation type="journal article" date="2020" name="Mol. Biol. Evol.">
        <title>Distinct Expression and Methylation Patterns for Genes with Different Fates following a Single Whole-Genome Duplication in Flowering Plants.</title>
        <authorList>
            <person name="Shi T."/>
            <person name="Rahmani R.S."/>
            <person name="Gugger P.F."/>
            <person name="Wang M."/>
            <person name="Li H."/>
            <person name="Zhang Y."/>
            <person name="Li Z."/>
            <person name="Wang Q."/>
            <person name="Van de Peer Y."/>
            <person name="Marchal K."/>
            <person name="Chen J."/>
        </authorList>
    </citation>
    <scope>NUCLEOTIDE SEQUENCE [LARGE SCALE GENOMIC DNA]</scope>
    <source>
        <tissue evidence="2">Leaf</tissue>
    </source>
</reference>
<comment type="caution">
    <text evidence="2">The sequence shown here is derived from an EMBL/GenBank/DDBJ whole genome shotgun (WGS) entry which is preliminary data.</text>
</comment>
<evidence type="ECO:0000313" key="2">
    <source>
        <dbReference type="EMBL" id="DAD18720.1"/>
    </source>
</evidence>
<evidence type="ECO:0000256" key="1">
    <source>
        <dbReference type="SAM" id="MobiDB-lite"/>
    </source>
</evidence>
<protein>
    <submittedName>
        <fullName evidence="2">Uncharacterized protein</fullName>
    </submittedName>
</protein>
<name>A0A822XEG8_NELNU</name>
<proteinExistence type="predicted"/>
<feature type="compositionally biased region" description="Pro residues" evidence="1">
    <location>
        <begin position="14"/>
        <end position="28"/>
    </location>
</feature>
<keyword evidence="3" id="KW-1185">Reference proteome</keyword>
<dbReference type="AlphaFoldDB" id="A0A822XEG8"/>
<feature type="region of interest" description="Disordered" evidence="1">
    <location>
        <begin position="1"/>
        <end position="32"/>
    </location>
</feature>
<dbReference type="Proteomes" id="UP000607653">
    <property type="component" value="Unassembled WGS sequence"/>
</dbReference>
<sequence>MAGVAEAPNRSARPLPPPQARGPPPPARPRFEPVDREKVRPLASYHYFFLSFVNLVSKLESLDYSSVFLPFFFDRYHTCHSVLSRFGRPH</sequence>